<feature type="compositionally biased region" description="Polar residues" evidence="1">
    <location>
        <begin position="43"/>
        <end position="60"/>
    </location>
</feature>
<evidence type="ECO:0000313" key="3">
    <source>
        <dbReference type="EMBL" id="CAH0383693.1"/>
    </source>
</evidence>
<dbReference type="Proteomes" id="UP001152759">
    <property type="component" value="Chromosome 10"/>
</dbReference>
<keyword evidence="4" id="KW-1185">Reference proteome</keyword>
<feature type="compositionally biased region" description="Basic residues" evidence="1">
    <location>
        <begin position="128"/>
        <end position="140"/>
    </location>
</feature>
<reference evidence="3" key="1">
    <citation type="submission" date="2021-12" db="EMBL/GenBank/DDBJ databases">
        <authorList>
            <person name="King R."/>
        </authorList>
    </citation>
    <scope>NUCLEOTIDE SEQUENCE</scope>
</reference>
<organism evidence="3 4">
    <name type="scientific">Bemisia tabaci</name>
    <name type="common">Sweetpotato whitefly</name>
    <name type="synonym">Aleurodes tabaci</name>
    <dbReference type="NCBI Taxonomy" id="7038"/>
    <lineage>
        <taxon>Eukaryota</taxon>
        <taxon>Metazoa</taxon>
        <taxon>Ecdysozoa</taxon>
        <taxon>Arthropoda</taxon>
        <taxon>Hexapoda</taxon>
        <taxon>Insecta</taxon>
        <taxon>Pterygota</taxon>
        <taxon>Neoptera</taxon>
        <taxon>Paraneoptera</taxon>
        <taxon>Hemiptera</taxon>
        <taxon>Sternorrhyncha</taxon>
        <taxon>Aleyrodoidea</taxon>
        <taxon>Aleyrodidae</taxon>
        <taxon>Aleyrodinae</taxon>
        <taxon>Bemisia</taxon>
    </lineage>
</organism>
<feature type="signal peptide" evidence="2">
    <location>
        <begin position="1"/>
        <end position="20"/>
    </location>
</feature>
<feature type="chain" id="PRO_5040389440" evidence="2">
    <location>
        <begin position="21"/>
        <end position="483"/>
    </location>
</feature>
<evidence type="ECO:0000256" key="2">
    <source>
        <dbReference type="SAM" id="SignalP"/>
    </source>
</evidence>
<accession>A0A9P0F0X1</accession>
<feature type="region of interest" description="Disordered" evidence="1">
    <location>
        <begin position="444"/>
        <end position="483"/>
    </location>
</feature>
<proteinExistence type="predicted"/>
<feature type="compositionally biased region" description="Basic and acidic residues" evidence="1">
    <location>
        <begin position="216"/>
        <end position="226"/>
    </location>
</feature>
<name>A0A9P0F0X1_BEMTA</name>
<sequence length="483" mass="53465">MCRDWCLIFLLSVVSIIINSANIQSANAGGLGWSSNRDADASSEGSTTPLLSKQATGSTDTDSKPKETENIFSKPARSKAGYPRAPANADGNGERKEGNKEEPSEKTPLLSKESLDSTGSTDTFSRAKLARLKGSSKRTFRPPPEFQQDSTASKPELPKPELPKPELPKPELPEPELSKSKAPKPKLPMSKLPNKEIAATSMVDRGPDVSSEGSETGEKTPEEIEKELQKQYQLECREECWKSDGYIEVPESVVGEGDRKTHFRTGRTTYRGKGMRPYCDCVINSALIWFLNEREKGKEKGNAFEQMYIRDPKWAAEFLKKEGFEVHYYPAKPTKLQRSPIVKGIRDEEEKPPTAPGNEGCQEKCQRENGYINNGTGTVYIAIGAIDDRGFREICRCRANSGLSPIYLDKDEFSKFQSVFETNPQDIHTWSNWLLKKRLTVHWDSQKSQEAPQGGQKGPQGGQKGPQGGLKGPQGGLKGYTGV</sequence>
<feature type="compositionally biased region" description="Gly residues" evidence="1">
    <location>
        <begin position="455"/>
        <end position="483"/>
    </location>
</feature>
<keyword evidence="2" id="KW-0732">Signal</keyword>
<gene>
    <name evidence="3" type="ORF">BEMITA_LOCUS3116</name>
</gene>
<feature type="compositionally biased region" description="Basic and acidic residues" evidence="1">
    <location>
        <begin position="92"/>
        <end position="105"/>
    </location>
</feature>
<evidence type="ECO:0000313" key="4">
    <source>
        <dbReference type="Proteomes" id="UP001152759"/>
    </source>
</evidence>
<feature type="region of interest" description="Disordered" evidence="1">
    <location>
        <begin position="28"/>
        <end position="226"/>
    </location>
</feature>
<feature type="compositionally biased region" description="Basic and acidic residues" evidence="1">
    <location>
        <begin position="156"/>
        <end position="179"/>
    </location>
</feature>
<dbReference type="AlphaFoldDB" id="A0A9P0F0X1"/>
<dbReference type="EMBL" id="OU963871">
    <property type="protein sequence ID" value="CAH0383693.1"/>
    <property type="molecule type" value="Genomic_DNA"/>
</dbReference>
<evidence type="ECO:0000256" key="1">
    <source>
        <dbReference type="SAM" id="MobiDB-lite"/>
    </source>
</evidence>
<protein>
    <submittedName>
        <fullName evidence="3">Uncharacterized protein</fullName>
    </submittedName>
</protein>